<dbReference type="InterPro" id="IPR012678">
    <property type="entry name" value="Ribosomal_uL23/eL15/eS24_sf"/>
</dbReference>
<reference evidence="5" key="1">
    <citation type="journal article" date="2021" name="PeerJ">
        <title>Extensive microbial diversity within the chicken gut microbiome revealed by metagenomics and culture.</title>
        <authorList>
            <person name="Gilroy R."/>
            <person name="Ravi A."/>
            <person name="Getino M."/>
            <person name="Pursley I."/>
            <person name="Horton D.L."/>
            <person name="Alikhan N.F."/>
            <person name="Baker D."/>
            <person name="Gharbi K."/>
            <person name="Hall N."/>
            <person name="Watson M."/>
            <person name="Adriaenssens E.M."/>
            <person name="Foster-Nyarko E."/>
            <person name="Jarju S."/>
            <person name="Secka A."/>
            <person name="Antonio M."/>
            <person name="Oren A."/>
            <person name="Chaudhuri R.R."/>
            <person name="La Ragione R."/>
            <person name="Hildebrand F."/>
            <person name="Pallen M.J."/>
        </authorList>
    </citation>
    <scope>NUCLEOTIDE SEQUENCE</scope>
    <source>
        <strain evidence="5">A5-1222</strain>
    </source>
</reference>
<proteinExistence type="inferred from homology"/>
<sequence length="120" mass="13559">MELLNIILKPYLTEKTTTVRTQNEKEVIAFVVNPKASKHNIKDAFMAIYNVKPEKINTITKKPVAVKTGTRVPGYTKLMKIAYITLPVGVKLAVTQEEVDQAKEEISEKKETKTKKVSKK</sequence>
<evidence type="ECO:0000313" key="5">
    <source>
        <dbReference type="EMBL" id="MBU3830894.1"/>
    </source>
</evidence>
<dbReference type="GO" id="GO:0003735">
    <property type="term" value="F:structural constituent of ribosome"/>
    <property type="evidence" value="ECO:0007669"/>
    <property type="project" value="InterPro"/>
</dbReference>
<keyword evidence="4" id="KW-0699">rRNA-binding</keyword>
<accession>A0A9E2KWU4</accession>
<dbReference type="InterPro" id="IPR013025">
    <property type="entry name" value="Ribosomal_uL23-like"/>
</dbReference>
<dbReference type="AlphaFoldDB" id="A0A9E2KWU4"/>
<dbReference type="GO" id="GO:0005840">
    <property type="term" value="C:ribosome"/>
    <property type="evidence" value="ECO:0007669"/>
    <property type="project" value="UniProtKB-KW"/>
</dbReference>
<dbReference type="GO" id="GO:0006412">
    <property type="term" value="P:translation"/>
    <property type="evidence" value="ECO:0007669"/>
    <property type="project" value="UniProtKB-UniRule"/>
</dbReference>
<comment type="similarity">
    <text evidence="1 4">Belongs to the universal ribosomal protein uL23 family.</text>
</comment>
<dbReference type="SUPFAM" id="SSF54189">
    <property type="entry name" value="Ribosomal proteins S24e, L23 and L15e"/>
    <property type="match status" value="1"/>
</dbReference>
<dbReference type="GO" id="GO:1990904">
    <property type="term" value="C:ribonucleoprotein complex"/>
    <property type="evidence" value="ECO:0007669"/>
    <property type="project" value="UniProtKB-KW"/>
</dbReference>
<dbReference type="Proteomes" id="UP000824247">
    <property type="component" value="Unassembled WGS sequence"/>
</dbReference>
<dbReference type="Gene3D" id="3.30.70.330">
    <property type="match status" value="1"/>
</dbReference>
<comment type="function">
    <text evidence="4">One of the early assembly proteins it binds 23S rRNA. One of the proteins that surrounds the polypeptide exit tunnel on the outside of the ribosome. Forms the main docking site for trigger factor binding to the ribosome.</text>
</comment>
<gene>
    <name evidence="4 5" type="primary">rplW</name>
    <name evidence="5" type="ORF">H9897_01955</name>
</gene>
<comment type="caution">
    <text evidence="5">The sequence shown here is derived from an EMBL/GenBank/DDBJ whole genome shotgun (WGS) entry which is preliminary data.</text>
</comment>
<comment type="subunit">
    <text evidence="4">Part of the 50S ribosomal subunit. Contacts protein L29, and trigger factor when it is bound to the ribosome.</text>
</comment>
<evidence type="ECO:0000256" key="4">
    <source>
        <dbReference type="HAMAP-Rule" id="MF_01369"/>
    </source>
</evidence>
<dbReference type="GO" id="GO:0019843">
    <property type="term" value="F:rRNA binding"/>
    <property type="evidence" value="ECO:0007669"/>
    <property type="project" value="UniProtKB-UniRule"/>
</dbReference>
<evidence type="ECO:0000256" key="3">
    <source>
        <dbReference type="ARBA" id="ARBA00023274"/>
    </source>
</evidence>
<dbReference type="EMBL" id="JAHLFM010000028">
    <property type="protein sequence ID" value="MBU3830894.1"/>
    <property type="molecule type" value="Genomic_DNA"/>
</dbReference>
<evidence type="ECO:0000256" key="2">
    <source>
        <dbReference type="ARBA" id="ARBA00022980"/>
    </source>
</evidence>
<organism evidence="5 6">
    <name type="scientific">Candidatus Ureaplasma intestinipullorum</name>
    <dbReference type="NCBI Taxonomy" id="2838770"/>
    <lineage>
        <taxon>Bacteria</taxon>
        <taxon>Bacillati</taxon>
        <taxon>Mycoplasmatota</taxon>
        <taxon>Mycoplasmoidales</taxon>
        <taxon>Mycoplasmoidaceae</taxon>
        <taxon>Ureaplasma</taxon>
    </lineage>
</organism>
<evidence type="ECO:0000256" key="1">
    <source>
        <dbReference type="ARBA" id="ARBA00006700"/>
    </source>
</evidence>
<dbReference type="Pfam" id="PF00276">
    <property type="entry name" value="Ribosomal_L23"/>
    <property type="match status" value="1"/>
</dbReference>
<dbReference type="HAMAP" id="MF_01369_B">
    <property type="entry name" value="Ribosomal_uL23_B"/>
    <property type="match status" value="1"/>
</dbReference>
<keyword evidence="4" id="KW-0694">RNA-binding</keyword>
<keyword evidence="3 4" id="KW-0687">Ribonucleoprotein</keyword>
<reference evidence="5" key="2">
    <citation type="submission" date="2021-04" db="EMBL/GenBank/DDBJ databases">
        <authorList>
            <person name="Gilroy R."/>
        </authorList>
    </citation>
    <scope>NUCLEOTIDE SEQUENCE</scope>
    <source>
        <strain evidence="5">A5-1222</strain>
    </source>
</reference>
<name>A0A9E2KWU4_9BACT</name>
<evidence type="ECO:0000313" key="6">
    <source>
        <dbReference type="Proteomes" id="UP000824247"/>
    </source>
</evidence>
<protein>
    <recommendedName>
        <fullName evidence="4">Large ribosomal subunit protein uL23</fullName>
    </recommendedName>
</protein>
<keyword evidence="2 4" id="KW-0689">Ribosomal protein</keyword>
<dbReference type="InterPro" id="IPR012677">
    <property type="entry name" value="Nucleotide-bd_a/b_plait_sf"/>
</dbReference>